<evidence type="ECO:0000259" key="4">
    <source>
        <dbReference type="Pfam" id="PF03865"/>
    </source>
</evidence>
<dbReference type="GO" id="GO:0008320">
    <property type="term" value="F:protein transmembrane transporter activity"/>
    <property type="evidence" value="ECO:0007669"/>
    <property type="project" value="TreeGrafter"/>
</dbReference>
<dbReference type="Gene3D" id="2.40.160.50">
    <property type="entry name" value="membrane protein fhac: a member of the omp85/tpsb transporter family"/>
    <property type="match status" value="1"/>
</dbReference>
<dbReference type="InterPro" id="IPR051544">
    <property type="entry name" value="TPS_OM_transporter"/>
</dbReference>
<evidence type="ECO:0000313" key="7">
    <source>
        <dbReference type="Proteomes" id="UP000189670"/>
    </source>
</evidence>
<evidence type="ECO:0000259" key="5">
    <source>
        <dbReference type="Pfam" id="PF08479"/>
    </source>
</evidence>
<keyword evidence="2" id="KW-0812">Transmembrane</keyword>
<dbReference type="Proteomes" id="UP000189670">
    <property type="component" value="Unassembled WGS sequence"/>
</dbReference>
<reference evidence="7" key="1">
    <citation type="submission" date="2012-11" db="EMBL/GenBank/DDBJ databases">
        <authorList>
            <person name="Lucero-Rivera Y.E."/>
            <person name="Tovar-Ramirez D."/>
        </authorList>
    </citation>
    <scope>NUCLEOTIDE SEQUENCE [LARGE SCALE GENOMIC DNA]</scope>
    <source>
        <strain evidence="7">Araruama</strain>
    </source>
</reference>
<feature type="domain" description="Polypeptide-transport-associated ShlB-type" evidence="5">
    <location>
        <begin position="40"/>
        <end position="119"/>
    </location>
</feature>
<dbReference type="PANTHER" id="PTHR34597">
    <property type="entry name" value="SLR1661 PROTEIN"/>
    <property type="match status" value="1"/>
</dbReference>
<name>A0A1V1P4M0_9BACT</name>
<organism evidence="6 7">
    <name type="scientific">Candidatus Magnetoglobus multicellularis str. Araruama</name>
    <dbReference type="NCBI Taxonomy" id="890399"/>
    <lineage>
        <taxon>Bacteria</taxon>
        <taxon>Pseudomonadati</taxon>
        <taxon>Thermodesulfobacteriota</taxon>
        <taxon>Desulfobacteria</taxon>
        <taxon>Desulfobacterales</taxon>
        <taxon>Desulfobacteraceae</taxon>
        <taxon>Candidatus Magnetoglobus</taxon>
    </lineage>
</organism>
<dbReference type="GO" id="GO:0098046">
    <property type="term" value="C:type V protein secretion system complex"/>
    <property type="evidence" value="ECO:0007669"/>
    <property type="project" value="TreeGrafter"/>
</dbReference>
<proteinExistence type="predicted"/>
<protein>
    <recommendedName>
        <fullName evidence="8">Hemolysin activation/secretion protein</fullName>
    </recommendedName>
</protein>
<evidence type="ECO:0008006" key="8">
    <source>
        <dbReference type="Google" id="ProtNLM"/>
    </source>
</evidence>
<evidence type="ECO:0000256" key="1">
    <source>
        <dbReference type="ARBA" id="ARBA00022452"/>
    </source>
</evidence>
<keyword evidence="1" id="KW-0472">Membrane</keyword>
<dbReference type="AlphaFoldDB" id="A0A1V1P4M0"/>
<dbReference type="Pfam" id="PF03865">
    <property type="entry name" value="ShlB"/>
    <property type="match status" value="1"/>
</dbReference>
<dbReference type="Gene3D" id="3.10.20.310">
    <property type="entry name" value="membrane protein fhac"/>
    <property type="match status" value="1"/>
</dbReference>
<dbReference type="GO" id="GO:0046819">
    <property type="term" value="P:protein secretion by the type V secretion system"/>
    <property type="evidence" value="ECO:0007669"/>
    <property type="project" value="TreeGrafter"/>
</dbReference>
<dbReference type="EMBL" id="ATBP01000545">
    <property type="protein sequence ID" value="ETR69839.1"/>
    <property type="molecule type" value="Genomic_DNA"/>
</dbReference>
<dbReference type="InterPro" id="IPR013686">
    <property type="entry name" value="Polypept-transport_assoc_ShlB"/>
</dbReference>
<comment type="caution">
    <text evidence="6">The sequence shown here is derived from an EMBL/GenBank/DDBJ whole genome shotgun (WGS) entry which is preliminary data.</text>
</comment>
<sequence length="527" mass="58830">MINTINSISFIARGIIYFVLILLNASSAIMAADVLSTRVTVQSFDIQGNTVISTEVLNKVLEDYMDKHFPNARLNLSDMQLLTDRITLTYKEQGYFLARCYLPKQDIKDGVLKLMVSEGILDKVKVSGNTYYSDSLLKGFFKEKQPDYVINESRLEKGLILINDLPKNKTEILLTKGEKQGAVDILLKTDDQAARQFQVSYNNYGSENISKNRFSLSGQITDPYGGMTLYVKGISGDNPSDIFIGYANLDVPINYHGTHVAFSFIKSSAQLGQELDVLAIEGQTEMYGADIKHPIVLKRGLRINTNLGFSHISSETTAYKSISIGTYQLNAVKAGMDFDMVDHFFGKTRGQFTYQVSFVDKGLVSVKSNKALQKISVSGSRIQQIKRNNQLTFRINGQWSSDDLIPVDQKAIGGYEAVRGHQPSAYLGDMGYNISLEWMMSPTSEKHYWGQPLSTLLQGGIFVDHGWIRLNNEPEIGPQSKSLGSFGVGLRLFYKDYLACFTDLALPFSAEDDQGDVVFYMSVQGHF</sequence>
<evidence type="ECO:0000256" key="3">
    <source>
        <dbReference type="ARBA" id="ARBA00023237"/>
    </source>
</evidence>
<evidence type="ECO:0000256" key="2">
    <source>
        <dbReference type="ARBA" id="ARBA00022692"/>
    </source>
</evidence>
<keyword evidence="3" id="KW-0998">Cell outer membrane</keyword>
<keyword evidence="1" id="KW-1134">Transmembrane beta strand</keyword>
<evidence type="ECO:0000313" key="6">
    <source>
        <dbReference type="EMBL" id="ETR69839.1"/>
    </source>
</evidence>
<dbReference type="Pfam" id="PF08479">
    <property type="entry name" value="POTRA_2"/>
    <property type="match status" value="1"/>
</dbReference>
<feature type="domain" description="Haemolysin activator HlyB C-terminal" evidence="4">
    <location>
        <begin position="182"/>
        <end position="492"/>
    </location>
</feature>
<gene>
    <name evidence="6" type="ORF">OMM_03658</name>
</gene>
<accession>A0A1V1P4M0</accession>
<dbReference type="PANTHER" id="PTHR34597:SF1">
    <property type="entry name" value="HEME_HEMOPEXIN TRANSPORTER PROTEIN HUXB"/>
    <property type="match status" value="1"/>
</dbReference>
<dbReference type="InterPro" id="IPR005565">
    <property type="entry name" value="Hemolysn_activator_HlyB_C"/>
</dbReference>